<sequence>MILQEVATSNFLSWCDAQGIQSSLLRLQGSHPYRYLTCEKDLSPTKNDNSLSLLQVPLSACLKGDSQTALADRLTFEKMLGEDSEFYPYLCMLPPPLEDATSSLLEIPRFWSPARLASITNFDGGQLAARLEATALTDEEKLVDAWALTCVKTRSNFLKDGSYAMTPLLDMLNHDGSITTKADVSDDDDVLDLCVRGHSFSAGAEVKMSYGDLTNLDTLCQYGFVADDNPLNVETLEVGLIMAKDPITVAIASDGTIAPEALAMLRRLLAAGADLKGKNRNQLSEFMEPLSDNNELEVVSFLATELDMSAKDARRGTLEAATVREDRMVTTYLSSRASVLEKGIERILERFPDLEYC</sequence>
<dbReference type="OrthoDB" id="441812at2759"/>
<dbReference type="EMBL" id="CAICTM010001787">
    <property type="protein sequence ID" value="CAB9526176.1"/>
    <property type="molecule type" value="Genomic_DNA"/>
</dbReference>
<organism evidence="1 2">
    <name type="scientific">Seminavis robusta</name>
    <dbReference type="NCBI Taxonomy" id="568900"/>
    <lineage>
        <taxon>Eukaryota</taxon>
        <taxon>Sar</taxon>
        <taxon>Stramenopiles</taxon>
        <taxon>Ochrophyta</taxon>
        <taxon>Bacillariophyta</taxon>
        <taxon>Bacillariophyceae</taxon>
        <taxon>Bacillariophycidae</taxon>
        <taxon>Naviculales</taxon>
        <taxon>Naviculaceae</taxon>
        <taxon>Seminavis</taxon>
    </lineage>
</organism>
<dbReference type="SUPFAM" id="SSF82199">
    <property type="entry name" value="SET domain"/>
    <property type="match status" value="1"/>
</dbReference>
<dbReference type="Gene3D" id="3.90.1410.10">
    <property type="entry name" value="set domain protein methyltransferase, domain 1"/>
    <property type="match status" value="1"/>
</dbReference>
<accession>A0A9N8ES07</accession>
<dbReference type="Proteomes" id="UP001153069">
    <property type="component" value="Unassembled WGS sequence"/>
</dbReference>
<name>A0A9N8ES07_9STRA</name>
<protein>
    <submittedName>
        <fullName evidence="1">Set domain containing</fullName>
    </submittedName>
</protein>
<reference evidence="1" key="1">
    <citation type="submission" date="2020-06" db="EMBL/GenBank/DDBJ databases">
        <authorList>
            <consortium name="Plant Systems Biology data submission"/>
        </authorList>
    </citation>
    <scope>NUCLEOTIDE SEQUENCE</scope>
    <source>
        <strain evidence="1">D6</strain>
    </source>
</reference>
<dbReference type="PANTHER" id="PTHR13271:SF137">
    <property type="entry name" value="SET DOMAIN-CONTAINING PROTEIN"/>
    <property type="match status" value="1"/>
</dbReference>
<dbReference type="PANTHER" id="PTHR13271">
    <property type="entry name" value="UNCHARACTERIZED PUTATIVE METHYLTRANSFERASE"/>
    <property type="match status" value="1"/>
</dbReference>
<proteinExistence type="predicted"/>
<keyword evidence="2" id="KW-1185">Reference proteome</keyword>
<dbReference type="AlphaFoldDB" id="A0A9N8ES07"/>
<dbReference type="CDD" id="cd10527">
    <property type="entry name" value="SET_LSMT"/>
    <property type="match status" value="1"/>
</dbReference>
<comment type="caution">
    <text evidence="1">The sequence shown here is derived from an EMBL/GenBank/DDBJ whole genome shotgun (WGS) entry which is preliminary data.</text>
</comment>
<dbReference type="GO" id="GO:0016279">
    <property type="term" value="F:protein-lysine N-methyltransferase activity"/>
    <property type="evidence" value="ECO:0007669"/>
    <property type="project" value="TreeGrafter"/>
</dbReference>
<dbReference type="InterPro" id="IPR046341">
    <property type="entry name" value="SET_dom_sf"/>
</dbReference>
<evidence type="ECO:0000313" key="1">
    <source>
        <dbReference type="EMBL" id="CAB9526176.1"/>
    </source>
</evidence>
<dbReference type="InterPro" id="IPR050600">
    <property type="entry name" value="SETD3_SETD6_MTase"/>
</dbReference>
<evidence type="ECO:0000313" key="2">
    <source>
        <dbReference type="Proteomes" id="UP001153069"/>
    </source>
</evidence>
<gene>
    <name evidence="1" type="ORF">SEMRO_1789_G297680.1</name>
</gene>